<dbReference type="PRINTS" id="PR00411">
    <property type="entry name" value="PNDRDTASEI"/>
</dbReference>
<organism evidence="10 11">
    <name type="scientific">Craterilacuibacter sinensis</name>
    <dbReference type="NCBI Taxonomy" id="2686017"/>
    <lineage>
        <taxon>Bacteria</taxon>
        <taxon>Pseudomonadati</taxon>
        <taxon>Pseudomonadota</taxon>
        <taxon>Betaproteobacteria</taxon>
        <taxon>Neisseriales</taxon>
        <taxon>Neisseriaceae</taxon>
        <taxon>Craterilacuibacter</taxon>
    </lineage>
</organism>
<dbReference type="SUPFAM" id="SSF56425">
    <property type="entry name" value="Succinate dehydrogenase/fumarate reductase flavoprotein, catalytic domain"/>
    <property type="match status" value="1"/>
</dbReference>
<dbReference type="PANTHER" id="PTHR43400">
    <property type="entry name" value="FUMARATE REDUCTASE"/>
    <property type="match status" value="1"/>
</dbReference>
<keyword evidence="3" id="KW-0274">FAD</keyword>
<keyword evidence="2" id="KW-0285">Flavoprotein</keyword>
<dbReference type="GO" id="GO:0008202">
    <property type="term" value="P:steroid metabolic process"/>
    <property type="evidence" value="ECO:0007669"/>
    <property type="project" value="UniProtKB-ARBA"/>
</dbReference>
<evidence type="ECO:0000256" key="3">
    <source>
        <dbReference type="ARBA" id="ARBA00022827"/>
    </source>
</evidence>
<dbReference type="RefSeq" id="WP_160797170.1">
    <property type="nucleotide sequence ID" value="NZ_WSSB01000009.1"/>
</dbReference>
<proteinExistence type="inferred from homology"/>
<evidence type="ECO:0000256" key="7">
    <source>
        <dbReference type="ARBA" id="ARBA00066536"/>
    </source>
</evidence>
<accession>A0A845BSL0</accession>
<dbReference type="EMBL" id="WSSB01000009">
    <property type="protein sequence ID" value="MXR37531.1"/>
    <property type="molecule type" value="Genomic_DNA"/>
</dbReference>
<evidence type="ECO:0000313" key="11">
    <source>
        <dbReference type="Proteomes" id="UP000467214"/>
    </source>
</evidence>
<dbReference type="GO" id="GO:0047571">
    <property type="term" value="F:3-oxosteroid 1-dehydrogenase activity"/>
    <property type="evidence" value="ECO:0007669"/>
    <property type="project" value="UniProtKB-EC"/>
</dbReference>
<dbReference type="Gene3D" id="3.50.50.60">
    <property type="entry name" value="FAD/NAD(P)-binding domain"/>
    <property type="match status" value="2"/>
</dbReference>
<dbReference type="InterPro" id="IPR027477">
    <property type="entry name" value="Succ_DH/fumarate_Rdtase_cat_sf"/>
</dbReference>
<reference evidence="10 11" key="1">
    <citation type="submission" date="2019-12" db="EMBL/GenBank/DDBJ databases">
        <title>Neisseriaceae gen. nov. sp. Genome sequencing and assembly.</title>
        <authorList>
            <person name="Liu Z."/>
            <person name="Li A."/>
        </authorList>
    </citation>
    <scope>NUCLEOTIDE SEQUENCE [LARGE SCALE GENOMIC DNA]</scope>
    <source>
        <strain evidence="10 11">B2N2-7</strain>
    </source>
</reference>
<evidence type="ECO:0000256" key="2">
    <source>
        <dbReference type="ARBA" id="ARBA00022630"/>
    </source>
</evidence>
<comment type="catalytic activity">
    <reaction evidence="5">
        <text>a 3-oxosteroid + A = a 3-oxo-Delta(1)-steroid + AH2</text>
        <dbReference type="Rhea" id="RHEA:13329"/>
        <dbReference type="ChEBI" id="CHEBI:13193"/>
        <dbReference type="ChEBI" id="CHEBI:17499"/>
        <dbReference type="ChEBI" id="CHEBI:20156"/>
        <dbReference type="ChEBI" id="CHEBI:47788"/>
        <dbReference type="EC" id="1.3.99.4"/>
    </reaction>
</comment>
<dbReference type="Proteomes" id="UP000467214">
    <property type="component" value="Unassembled WGS sequence"/>
</dbReference>
<evidence type="ECO:0000256" key="6">
    <source>
        <dbReference type="ARBA" id="ARBA00061147"/>
    </source>
</evidence>
<protein>
    <recommendedName>
        <fullName evidence="8">3-oxosteroid 1-dehydrogenase</fullName>
        <ecNumber evidence="7">1.3.99.4</ecNumber>
    </recommendedName>
</protein>
<sequence length="571" mass="61759">MKQEFDVVVVGSGAGAMLTAIKAHDEGLSVVVLEKSEQYGGTSAISGGGIWIPLNDQVNDDREAALTYMRAAAQGQVDDKRLVAYVDTAAEMVRYMTSATRVRYAACHRYPDYYPALPGARDGGRTMDPELFDGALLGDELARLRTPSPATLLMGKVSMTARDAHKMLAKEKGWKLIFAKLMLRFMLDWRWRKKTGRRTDRRLALGNALVAGLRHGLMTRNIPLCLNTALQSLVYDGQRVTGVVAGQDGKLVEFAARRAVVLAAGGFERNQALRDQYLPQPNSAQWGVTPPNNTGDTLVAAQALGAQTDLMGWAWWVPTVAVPKEDSQRGLFAERSLPGCIAVDGTGQRFVDEAKPYLEFVTAMYARHRENGRCVPAWLIFDADFRHKYPMGPLMPGQVAPDSRLRKSWLNIVYWKADTLESLAAQIGVDAKGLTATVAQVNEDAASGVDRDYGKGSNVFDRYYGDVNVKPNPCLAPVAKGPFYAMKLDAGDIGTKGGLLTNEDAQVLHQSGAPIAGLYAIGNTSASVMGPSYPGAGSTLGPALTFGYRAALHIARAPLPSVTPSQEYAIC</sequence>
<dbReference type="Pfam" id="PF00890">
    <property type="entry name" value="FAD_binding_2"/>
    <property type="match status" value="1"/>
</dbReference>
<evidence type="ECO:0000256" key="5">
    <source>
        <dbReference type="ARBA" id="ARBA00051951"/>
    </source>
</evidence>
<feature type="domain" description="FAD-dependent oxidoreductase 2 FAD-binding" evidence="9">
    <location>
        <begin position="6"/>
        <end position="540"/>
    </location>
</feature>
<dbReference type="InterPro" id="IPR050315">
    <property type="entry name" value="FAD-oxidoreductase_2"/>
</dbReference>
<comment type="cofactor">
    <cofactor evidence="1">
        <name>FAD</name>
        <dbReference type="ChEBI" id="CHEBI:57692"/>
    </cofactor>
</comment>
<comment type="caution">
    <text evidence="10">The sequence shown here is derived from an EMBL/GenBank/DDBJ whole genome shotgun (WGS) entry which is preliminary data.</text>
</comment>
<evidence type="ECO:0000256" key="1">
    <source>
        <dbReference type="ARBA" id="ARBA00001974"/>
    </source>
</evidence>
<keyword evidence="11" id="KW-1185">Reference proteome</keyword>
<evidence type="ECO:0000313" key="10">
    <source>
        <dbReference type="EMBL" id="MXR37531.1"/>
    </source>
</evidence>
<evidence type="ECO:0000256" key="8">
    <source>
        <dbReference type="ARBA" id="ARBA00069709"/>
    </source>
</evidence>
<dbReference type="PANTHER" id="PTHR43400:SF10">
    <property type="entry name" value="3-OXOSTEROID 1-DEHYDROGENASE"/>
    <property type="match status" value="1"/>
</dbReference>
<comment type="similarity">
    <text evidence="6">Belongs to the FAD-dependent oxidoreductase 2 family. 3-oxosteroid dehydrogenase subfamily.</text>
</comment>
<evidence type="ECO:0000259" key="9">
    <source>
        <dbReference type="Pfam" id="PF00890"/>
    </source>
</evidence>
<dbReference type="SUPFAM" id="SSF51905">
    <property type="entry name" value="FAD/NAD(P)-binding domain"/>
    <property type="match status" value="1"/>
</dbReference>
<dbReference type="InterPro" id="IPR003953">
    <property type="entry name" value="FAD-dep_OxRdtase_2_FAD-bd"/>
</dbReference>
<dbReference type="EC" id="1.3.99.4" evidence="7"/>
<dbReference type="AlphaFoldDB" id="A0A845BSL0"/>
<keyword evidence="4" id="KW-0560">Oxidoreductase</keyword>
<dbReference type="FunFam" id="3.50.50.60:FF:000208">
    <property type="entry name" value="3-ketosteroid dehydrogenase"/>
    <property type="match status" value="1"/>
</dbReference>
<name>A0A845BSL0_9NEIS</name>
<dbReference type="InterPro" id="IPR036188">
    <property type="entry name" value="FAD/NAD-bd_sf"/>
</dbReference>
<gene>
    <name evidence="10" type="ORF">GQF02_11140</name>
</gene>
<evidence type="ECO:0000256" key="4">
    <source>
        <dbReference type="ARBA" id="ARBA00023002"/>
    </source>
</evidence>